<sequence length="159" mass="16062">MKKNKGFTLIELLVVIAIIGILASVVLASLSSARDKGKDAAVKSQLAAMKAQAELYYSTAESYSGICAATQATNGFGDTTGPGLLKAASDSSGISNTISVTLATAGLYNQTLCHDSADAWAVEAPLSTSVSGTPKMYCSDSTGVSKEKSAVLAASAVAC</sequence>
<keyword evidence="4 6" id="KW-1133">Transmembrane helix</keyword>
<dbReference type="Proteomes" id="UP000034952">
    <property type="component" value="Unassembled WGS sequence"/>
</dbReference>
<dbReference type="GO" id="GO:0003677">
    <property type="term" value="F:DNA binding"/>
    <property type="evidence" value="ECO:0007669"/>
    <property type="project" value="UniProtKB-KW"/>
</dbReference>
<comment type="subcellular location">
    <subcellularLocation>
        <location evidence="1">Membrane</location>
        <topology evidence="1">Single-pass membrane protein</topology>
    </subcellularLocation>
</comment>
<keyword evidence="3 6" id="KW-0812">Transmembrane</keyword>
<evidence type="ECO:0000256" key="6">
    <source>
        <dbReference type="SAM" id="Phobius"/>
    </source>
</evidence>
<comment type="caution">
    <text evidence="7">The sequence shown here is derived from an EMBL/GenBank/DDBJ whole genome shotgun (WGS) entry which is preliminary data.</text>
</comment>
<evidence type="ECO:0000256" key="2">
    <source>
        <dbReference type="ARBA" id="ARBA00022481"/>
    </source>
</evidence>
<reference evidence="7 8" key="1">
    <citation type="journal article" date="2015" name="Nature">
        <title>rRNA introns, odd ribosomes, and small enigmatic genomes across a large radiation of phyla.</title>
        <authorList>
            <person name="Brown C.T."/>
            <person name="Hug L.A."/>
            <person name="Thomas B.C."/>
            <person name="Sharon I."/>
            <person name="Castelle C.J."/>
            <person name="Singh A."/>
            <person name="Wilkins M.J."/>
            <person name="Williams K.H."/>
            <person name="Banfield J.F."/>
        </authorList>
    </citation>
    <scope>NUCLEOTIDE SEQUENCE [LARGE SCALE GENOMIC DNA]</scope>
</reference>
<dbReference type="PROSITE" id="PS00409">
    <property type="entry name" value="PROKAR_NTER_METHYL"/>
    <property type="match status" value="1"/>
</dbReference>
<dbReference type="EMBL" id="LBPY01000002">
    <property type="protein sequence ID" value="KKP66811.1"/>
    <property type="molecule type" value="Genomic_DNA"/>
</dbReference>
<evidence type="ECO:0000313" key="8">
    <source>
        <dbReference type="Proteomes" id="UP000034952"/>
    </source>
</evidence>
<evidence type="ECO:0000256" key="4">
    <source>
        <dbReference type="ARBA" id="ARBA00022989"/>
    </source>
</evidence>
<evidence type="ECO:0000256" key="5">
    <source>
        <dbReference type="ARBA" id="ARBA00023136"/>
    </source>
</evidence>
<dbReference type="Gene3D" id="3.30.700.10">
    <property type="entry name" value="Glycoprotein, Type 4 Pilin"/>
    <property type="match status" value="1"/>
</dbReference>
<evidence type="ECO:0000256" key="3">
    <source>
        <dbReference type="ARBA" id="ARBA00022692"/>
    </source>
</evidence>
<evidence type="ECO:0000256" key="1">
    <source>
        <dbReference type="ARBA" id="ARBA00004167"/>
    </source>
</evidence>
<keyword evidence="7" id="KW-0238">DNA-binding</keyword>
<dbReference type="PANTHER" id="PTHR30093:SF44">
    <property type="entry name" value="TYPE II SECRETION SYSTEM CORE PROTEIN G"/>
    <property type="match status" value="1"/>
</dbReference>
<dbReference type="AlphaFoldDB" id="A0A0G0BSW4"/>
<evidence type="ECO:0000313" key="7">
    <source>
        <dbReference type="EMBL" id="KKP66811.1"/>
    </source>
</evidence>
<accession>A0A0G0BSW4</accession>
<dbReference type="SUPFAM" id="SSF54523">
    <property type="entry name" value="Pili subunits"/>
    <property type="match status" value="1"/>
</dbReference>
<dbReference type="GO" id="GO:0016020">
    <property type="term" value="C:membrane"/>
    <property type="evidence" value="ECO:0007669"/>
    <property type="project" value="UniProtKB-SubCell"/>
</dbReference>
<dbReference type="GO" id="GO:0015627">
    <property type="term" value="C:type II protein secretion system complex"/>
    <property type="evidence" value="ECO:0007669"/>
    <property type="project" value="InterPro"/>
</dbReference>
<dbReference type="InterPro" id="IPR000983">
    <property type="entry name" value="Bac_GSPG_pilin"/>
</dbReference>
<gene>
    <name evidence="7" type="ORF">UR64_C0002G0027</name>
</gene>
<dbReference type="Pfam" id="PF07963">
    <property type="entry name" value="N_methyl"/>
    <property type="match status" value="1"/>
</dbReference>
<keyword evidence="5 6" id="KW-0472">Membrane</keyword>
<dbReference type="PRINTS" id="PR00813">
    <property type="entry name" value="BCTERIALGSPG"/>
</dbReference>
<proteinExistence type="predicted"/>
<keyword evidence="2" id="KW-0488">Methylation</keyword>
<protein>
    <submittedName>
        <fullName evidence="7">PHA accumulation regulator DNA-binding-like protein</fullName>
    </submittedName>
</protein>
<dbReference type="InterPro" id="IPR045584">
    <property type="entry name" value="Pilin-like"/>
</dbReference>
<dbReference type="NCBIfam" id="TIGR02532">
    <property type="entry name" value="IV_pilin_GFxxxE"/>
    <property type="match status" value="1"/>
</dbReference>
<name>A0A0G0BSW4_9BACT</name>
<dbReference type="PANTHER" id="PTHR30093">
    <property type="entry name" value="GENERAL SECRETION PATHWAY PROTEIN G"/>
    <property type="match status" value="1"/>
</dbReference>
<dbReference type="InterPro" id="IPR012902">
    <property type="entry name" value="N_methyl_site"/>
</dbReference>
<feature type="transmembrane region" description="Helical" evidence="6">
    <location>
        <begin position="6"/>
        <end position="28"/>
    </location>
</feature>
<dbReference type="GO" id="GO:0015628">
    <property type="term" value="P:protein secretion by the type II secretion system"/>
    <property type="evidence" value="ECO:0007669"/>
    <property type="project" value="InterPro"/>
</dbReference>
<organism evidence="7 8">
    <name type="scientific">Candidatus Nomurabacteria bacterium GW2011_GWE1_35_16</name>
    <dbReference type="NCBI Taxonomy" id="1618761"/>
    <lineage>
        <taxon>Bacteria</taxon>
        <taxon>Candidatus Nomuraibacteriota</taxon>
    </lineage>
</organism>